<proteinExistence type="predicted"/>
<feature type="region of interest" description="Disordered" evidence="2">
    <location>
        <begin position="1305"/>
        <end position="1324"/>
    </location>
</feature>
<keyword evidence="1" id="KW-0862">Zinc</keyword>
<feature type="domain" description="CCHC-type" evidence="3">
    <location>
        <begin position="1334"/>
        <end position="1349"/>
    </location>
</feature>
<organism evidence="4 5">
    <name type="scientific">Mucor circinelloides f. circinelloides (strain 1006PhL)</name>
    <name type="common">Mucormycosis agent</name>
    <name type="synonym">Calyptromyces circinelloides</name>
    <dbReference type="NCBI Taxonomy" id="1220926"/>
    <lineage>
        <taxon>Eukaryota</taxon>
        <taxon>Fungi</taxon>
        <taxon>Fungi incertae sedis</taxon>
        <taxon>Mucoromycota</taxon>
        <taxon>Mucoromycotina</taxon>
        <taxon>Mucoromycetes</taxon>
        <taxon>Mucorales</taxon>
        <taxon>Mucorineae</taxon>
        <taxon>Mucoraceae</taxon>
        <taxon>Mucor</taxon>
    </lineage>
</organism>
<evidence type="ECO:0000256" key="2">
    <source>
        <dbReference type="SAM" id="MobiDB-lite"/>
    </source>
</evidence>
<feature type="compositionally biased region" description="Low complexity" evidence="2">
    <location>
        <begin position="1018"/>
        <end position="1034"/>
    </location>
</feature>
<feature type="region of interest" description="Disordered" evidence="2">
    <location>
        <begin position="574"/>
        <end position="820"/>
    </location>
</feature>
<keyword evidence="1" id="KW-0863">Zinc-finger</keyword>
<gene>
    <name evidence="4" type="ORF">HMPREF1544_06154</name>
</gene>
<dbReference type="InParanoid" id="S2JEY2"/>
<feature type="compositionally biased region" description="Basic and acidic residues" evidence="2">
    <location>
        <begin position="989"/>
        <end position="1009"/>
    </location>
</feature>
<feature type="compositionally biased region" description="Polar residues" evidence="2">
    <location>
        <begin position="796"/>
        <end position="820"/>
    </location>
</feature>
<dbReference type="VEuPathDB" id="FungiDB:HMPREF1544_06154"/>
<reference evidence="5" key="1">
    <citation type="submission" date="2013-05" db="EMBL/GenBank/DDBJ databases">
        <title>The Genome sequence of Mucor circinelloides f. circinelloides 1006PhL.</title>
        <authorList>
            <consortium name="The Broad Institute Genomics Platform"/>
            <person name="Cuomo C."/>
            <person name="Earl A."/>
            <person name="Findley K."/>
            <person name="Lee S.C."/>
            <person name="Walker B."/>
            <person name="Young S."/>
            <person name="Zeng Q."/>
            <person name="Gargeya S."/>
            <person name="Fitzgerald M."/>
            <person name="Haas B."/>
            <person name="Abouelleil A."/>
            <person name="Allen A.W."/>
            <person name="Alvarado L."/>
            <person name="Arachchi H.M."/>
            <person name="Berlin A.M."/>
            <person name="Chapman S.B."/>
            <person name="Gainer-Dewar J."/>
            <person name="Goldberg J."/>
            <person name="Griggs A."/>
            <person name="Gujja S."/>
            <person name="Hansen M."/>
            <person name="Howarth C."/>
            <person name="Imamovic A."/>
            <person name="Ireland A."/>
            <person name="Larimer J."/>
            <person name="McCowan C."/>
            <person name="Murphy C."/>
            <person name="Pearson M."/>
            <person name="Poon T.W."/>
            <person name="Priest M."/>
            <person name="Roberts A."/>
            <person name="Saif S."/>
            <person name="Shea T."/>
            <person name="Sisk P."/>
            <person name="Sykes S."/>
            <person name="Wortman J."/>
            <person name="Nusbaum C."/>
            <person name="Birren B."/>
        </authorList>
    </citation>
    <scope>NUCLEOTIDE SEQUENCE [LARGE SCALE GENOMIC DNA]</scope>
    <source>
        <strain evidence="5">1006PhL</strain>
    </source>
</reference>
<accession>S2JEY2</accession>
<evidence type="ECO:0000313" key="4">
    <source>
        <dbReference type="EMBL" id="EPB87037.1"/>
    </source>
</evidence>
<dbReference type="OMA" id="HTTPTCN"/>
<feature type="compositionally biased region" description="Basic and acidic residues" evidence="2">
    <location>
        <begin position="608"/>
        <end position="627"/>
    </location>
</feature>
<dbReference type="SUPFAM" id="SSF57756">
    <property type="entry name" value="Retrovirus zinc finger-like domains"/>
    <property type="match status" value="1"/>
</dbReference>
<evidence type="ECO:0000259" key="3">
    <source>
        <dbReference type="PROSITE" id="PS50158"/>
    </source>
</evidence>
<feature type="compositionally biased region" description="Basic and acidic residues" evidence="2">
    <location>
        <begin position="749"/>
        <end position="768"/>
    </location>
</feature>
<evidence type="ECO:0000313" key="5">
    <source>
        <dbReference type="Proteomes" id="UP000014254"/>
    </source>
</evidence>
<dbReference type="eggNOG" id="ENOG502S2PE">
    <property type="taxonomic scope" value="Eukaryota"/>
</dbReference>
<sequence>METPIEVLRVEQSGISKELARFRACDAETRSLYCREWAQFVYKKHFVWNAKTQEEVPESQQQNAHGGLQAGPYQINFISDETAGQDDVYKKERSALMIKKFMSLVESWATTPASADEESLITQIVQACKLWMTLPSGYSGLPDLFEPVEFNPYPDAIPLVEDPKDPSQLLDPLIIERQALCLPSDCFHLLKNLTGDILLSHTTPTCNHSKPTSKTPADLDVDRNIFNEHEAVAVKKALAELKIALEQAWHPLNNFLGQLAEFDKRRSRLMGKGCKETIDEYFASQNFVSFVDIWAKQAANFKNKKSTPEEIAKVDSLFQQHLERMKELVHEFMTVFAVAHLKEIHVLTTDLWKMIVPTIYELGERMATHEDHKGNKNANASKIGESLKALDIDSLKKMESTKEVDAAQTRILDSLTKKTTDYISDIDNLLKSYHEGRGTLSGRLEKLNNKDFKKKIKKVESGYYSIRQTFRYEVTENIFPEALFCKFSLVCLEPLMQEGEVMEAVTIEKEVKRFVESHKDLLQKKCNLLEEFEQGVQTGRRELAGVLGKLFLKEGMRIQGDNLALKRQQSLLKSMGVASEDQPKKKTKSKKKSSATSSGTTTPALVEEPVKKAPVKEKAPSKEKAAVNDKIAAAHSEKKTPTAERKEVVPEKKADVIENKVDTTKKKDNSNADAADKKSDNVKKPKAAEKKPAAVDKKPTVSEKESVVDSKPAIPEKEPPIAKKKPSAPEMEPTVEKKKPVVPEIEPAVPEKKSNAVEQKPEPVVEKKKPVKAVGQKNKKKESVAVENEDKKVISPINSNAIQDTNANQTSWPTDQSNDIQDWDTIRSSVMTAEANINQLEPEVQDWETLRAQVMLSNEKKPTATVSGGWSSVAAAAATSATLNSPSPVQPSSKKSTTPITSTTITAASPSALDQWSAPATKSPQWSNVAASSNSTATADNGWSKVASISSEVKDMDLGGCSTPAPSANTNASTAARSKISSTTSGWNSDKKPWASPSAEKKKQSKWSDDNESNLSLGGWESSSAAVGGSSADANWRSSSKKTTAATPLSAPSWDNAKLPWDDEPTTAATSSIAATPIKENVKKPPVVQSAVTSNPTSVATSEHGILSPVAQPPPGMIASNNVTASPAPPPGIQAPKVMPPGLATPIASTVSTPHAATPSIHTSNSFNPIGMSTTPLLPTANQLQEPLPHDLEEMSSDMLLLIVKNLHRENGSLIQSVYNMQQEMGMMTSRYAEIIALARERETQTLALFESRKQTEMEEARRLVLSLEARVKQLEEQGQEQRPKASTAGFGNQDLFAGYREEMVPQQQSPQQHHNHNHRNHTRKLWQKNSVVRCSNCGEVGHASQECKGFCRYCGSCEHLSEACPLN</sequence>
<evidence type="ECO:0000256" key="1">
    <source>
        <dbReference type="PROSITE-ProRule" id="PRU00047"/>
    </source>
</evidence>
<dbReference type="EMBL" id="KE123976">
    <property type="protein sequence ID" value="EPB87037.1"/>
    <property type="molecule type" value="Genomic_DNA"/>
</dbReference>
<feature type="compositionally biased region" description="Low complexity" evidence="2">
    <location>
        <begin position="962"/>
        <end position="976"/>
    </location>
</feature>
<feature type="compositionally biased region" description="Polar residues" evidence="2">
    <location>
        <begin position="979"/>
        <end position="988"/>
    </location>
</feature>
<keyword evidence="5" id="KW-1185">Reference proteome</keyword>
<dbReference type="InterPro" id="IPR036875">
    <property type="entry name" value="Znf_CCHC_sf"/>
</dbReference>
<dbReference type="InterPro" id="IPR001878">
    <property type="entry name" value="Znf_CCHC"/>
</dbReference>
<dbReference type="Proteomes" id="UP000014254">
    <property type="component" value="Unassembled WGS sequence"/>
</dbReference>
<name>S2JEY2_MUCC1</name>
<feature type="region of interest" description="Disordered" evidence="2">
    <location>
        <begin position="877"/>
        <end position="943"/>
    </location>
</feature>
<dbReference type="PROSITE" id="PS50158">
    <property type="entry name" value="ZF_CCHC"/>
    <property type="match status" value="1"/>
</dbReference>
<feature type="compositionally biased region" description="Basic and acidic residues" evidence="2">
    <location>
        <begin position="635"/>
        <end position="721"/>
    </location>
</feature>
<feature type="compositionally biased region" description="Low complexity" evidence="2">
    <location>
        <begin position="877"/>
        <end position="912"/>
    </location>
</feature>
<feature type="compositionally biased region" description="Low complexity" evidence="2">
    <location>
        <begin position="927"/>
        <end position="939"/>
    </location>
</feature>
<protein>
    <recommendedName>
        <fullName evidence="3">CCHC-type domain-containing protein</fullName>
    </recommendedName>
</protein>
<dbReference type="OrthoDB" id="2148641at2759"/>
<feature type="compositionally biased region" description="Polar residues" evidence="2">
    <location>
        <begin position="1036"/>
        <end position="1047"/>
    </location>
</feature>
<dbReference type="SMART" id="SM00343">
    <property type="entry name" value="ZnF_C2HC"/>
    <property type="match status" value="2"/>
</dbReference>
<feature type="compositionally biased region" description="Basic and acidic residues" evidence="2">
    <location>
        <begin position="781"/>
        <end position="793"/>
    </location>
</feature>
<dbReference type="GO" id="GO:0008270">
    <property type="term" value="F:zinc ion binding"/>
    <property type="evidence" value="ECO:0007669"/>
    <property type="project" value="UniProtKB-KW"/>
</dbReference>
<dbReference type="GO" id="GO:0003676">
    <property type="term" value="F:nucleic acid binding"/>
    <property type="evidence" value="ECO:0007669"/>
    <property type="project" value="InterPro"/>
</dbReference>
<feature type="region of interest" description="Disordered" evidence="2">
    <location>
        <begin position="955"/>
        <end position="1070"/>
    </location>
</feature>
<feature type="compositionally biased region" description="Basic residues" evidence="2">
    <location>
        <begin position="1314"/>
        <end position="1324"/>
    </location>
</feature>
<keyword evidence="1" id="KW-0479">Metal-binding</keyword>
<dbReference type="STRING" id="1220926.S2JEY2"/>